<protein>
    <recommendedName>
        <fullName evidence="6">Large subunit GTPase 1 homolog</fullName>
    </recommendedName>
</protein>
<dbReference type="EnsemblMetazoa" id="RPRC002937.R77">
    <property type="protein sequence ID" value="RPRC002937.P77"/>
    <property type="gene ID" value="RPRC002937"/>
</dbReference>
<dbReference type="SUPFAM" id="SSF52540">
    <property type="entry name" value="P-loop containing nucleoside triphosphate hydrolases"/>
    <property type="match status" value="1"/>
</dbReference>
<evidence type="ECO:0000256" key="4">
    <source>
        <dbReference type="ARBA" id="ARBA00022801"/>
    </source>
</evidence>
<dbReference type="Pfam" id="PF01926">
    <property type="entry name" value="MMR_HSR1"/>
    <property type="match status" value="1"/>
</dbReference>
<name>A0ABL0DJS1_RHOPR</name>
<dbReference type="InterPro" id="IPR027417">
    <property type="entry name" value="P-loop_NTPase"/>
</dbReference>
<feature type="compositionally biased region" description="Basic residues" evidence="7">
    <location>
        <begin position="571"/>
        <end position="582"/>
    </location>
</feature>
<organism evidence="9 10">
    <name type="scientific">Rhodnius prolixus</name>
    <name type="common">Triatomid bug</name>
    <dbReference type="NCBI Taxonomy" id="13249"/>
    <lineage>
        <taxon>Eukaryota</taxon>
        <taxon>Metazoa</taxon>
        <taxon>Ecdysozoa</taxon>
        <taxon>Arthropoda</taxon>
        <taxon>Hexapoda</taxon>
        <taxon>Insecta</taxon>
        <taxon>Pterygota</taxon>
        <taxon>Neoptera</taxon>
        <taxon>Paraneoptera</taxon>
        <taxon>Hemiptera</taxon>
        <taxon>Heteroptera</taxon>
        <taxon>Panheteroptera</taxon>
        <taxon>Cimicomorpha</taxon>
        <taxon>Reduviidae</taxon>
        <taxon>Triatominae</taxon>
        <taxon>Rhodnius</taxon>
    </lineage>
</organism>
<evidence type="ECO:0000313" key="10">
    <source>
        <dbReference type="Proteomes" id="UP000015103"/>
    </source>
</evidence>
<evidence type="ECO:0000256" key="7">
    <source>
        <dbReference type="SAM" id="MobiDB-lite"/>
    </source>
</evidence>
<evidence type="ECO:0000259" key="8">
    <source>
        <dbReference type="PROSITE" id="PS51721"/>
    </source>
</evidence>
<evidence type="ECO:0000256" key="3">
    <source>
        <dbReference type="ARBA" id="ARBA00022741"/>
    </source>
</evidence>
<dbReference type="InterPro" id="IPR023179">
    <property type="entry name" value="GTP-bd_ortho_bundle_sf"/>
</dbReference>
<dbReference type="GeneID" id="141450524"/>
<dbReference type="Gene3D" id="1.10.1580.10">
    <property type="match status" value="1"/>
</dbReference>
<evidence type="ECO:0000256" key="6">
    <source>
        <dbReference type="ARBA" id="ARBA00040145"/>
    </source>
</evidence>
<reference evidence="9" key="1">
    <citation type="submission" date="2025-05" db="UniProtKB">
        <authorList>
            <consortium name="EnsemblMetazoa"/>
        </authorList>
    </citation>
    <scope>IDENTIFICATION</scope>
</reference>
<evidence type="ECO:0000256" key="1">
    <source>
        <dbReference type="ARBA" id="ARBA00004496"/>
    </source>
</evidence>
<dbReference type="PROSITE" id="PS51721">
    <property type="entry name" value="G_CP"/>
    <property type="match status" value="1"/>
</dbReference>
<dbReference type="Gene3D" id="3.40.50.300">
    <property type="entry name" value="P-loop containing nucleotide triphosphate hydrolases"/>
    <property type="match status" value="1"/>
</dbReference>
<evidence type="ECO:0000256" key="5">
    <source>
        <dbReference type="ARBA" id="ARBA00023134"/>
    </source>
</evidence>
<keyword evidence="5" id="KW-0342">GTP-binding</keyword>
<accession>A0ABL0DJS1</accession>
<dbReference type="InterPro" id="IPR006073">
    <property type="entry name" value="GTP-bd"/>
</dbReference>
<dbReference type="CDD" id="cd01857">
    <property type="entry name" value="HSR1_MMR1"/>
    <property type="match status" value="1"/>
</dbReference>
<feature type="domain" description="CP-type G" evidence="8">
    <location>
        <begin position="158"/>
        <end position="378"/>
    </location>
</feature>
<evidence type="ECO:0000256" key="2">
    <source>
        <dbReference type="ARBA" id="ARBA00022490"/>
    </source>
</evidence>
<dbReference type="PANTHER" id="PTHR45709:SF2">
    <property type="entry name" value="LARGE SUBUNIT GTPASE 1 HOMOLOG"/>
    <property type="match status" value="1"/>
</dbReference>
<feature type="region of interest" description="Disordered" evidence="7">
    <location>
        <begin position="546"/>
        <end position="588"/>
    </location>
</feature>
<comment type="subcellular location">
    <subcellularLocation>
        <location evidence="1">Cytoplasm</location>
    </subcellularLocation>
</comment>
<dbReference type="EMBL" id="ACPB03001069">
    <property type="status" value="NOT_ANNOTATED_CDS"/>
    <property type="molecule type" value="Genomic_DNA"/>
</dbReference>
<dbReference type="InterPro" id="IPR043358">
    <property type="entry name" value="GNL1-like"/>
</dbReference>
<dbReference type="PRINTS" id="PR00326">
    <property type="entry name" value="GTP1OBG"/>
</dbReference>
<evidence type="ECO:0000313" key="9">
    <source>
        <dbReference type="EnsemblMetazoa" id="RPRC002937.P77"/>
    </source>
</evidence>
<keyword evidence="3" id="KW-0547">Nucleotide-binding</keyword>
<dbReference type="Proteomes" id="UP000015103">
    <property type="component" value="Unassembled WGS sequence"/>
</dbReference>
<keyword evidence="2" id="KW-0963">Cytoplasm</keyword>
<dbReference type="RefSeq" id="XP_073977173.1">
    <property type="nucleotide sequence ID" value="XM_074121072.1"/>
</dbReference>
<proteinExistence type="predicted"/>
<keyword evidence="10" id="KW-1185">Reference proteome</keyword>
<sequence>MGKKTKAGLGRSLIKDRFSKKGLRSDSLLHTAELNDGYDWGRLNLQSVTEEDSFQEFLSTAELAGTEFQAEKLNIKFVNTTTHGLLSKKEQFKYLKDKEAKKDLLKIPRRPKWDENTTAEELQTAEKESFLEWRRKLALLQEEENLLMTPYEKNLDFWRQLWRLVERSDIVVQILDGRNPLSFYSEDLERYVLEVDSRKKNLLLVNKSDFLSEAQRKNWARYFDSIGKKAVFFSSTQVIEEALDDTESNEDESFISADEEEVIEDEYYSAEEEHLDNSTCAKGVNNAFARNPSKLLDRGSLVEVIESFFKPEDHRVLEGITTIGFVGYPNVGKSSTINALLAEKKVPVSATPGKTKHLQTLYLTPEILICDCPGLVMPSFVSTKAEMILNGILPIDQMRDHVPPVALIGTLFPRDKLESQYGIMISRPSEGEDPDRPPTHEEILNAYAYSRGFMTQNGQPDNARAARYILKDFVQGKLLYCVAPPGVDQDKYHTFKTREKKAPQLTPLAGRAIRVNKVDVRELDKDFFKKVSTGVHKQGIQKFGPLNSEDLKKVNTSQQGTSKPWKDHSQKRNKKEKLRRIYRHLDEV</sequence>
<dbReference type="PANTHER" id="PTHR45709">
    <property type="entry name" value="LARGE SUBUNIT GTPASE 1 HOMOLOG-RELATED"/>
    <property type="match status" value="1"/>
</dbReference>
<dbReference type="InterPro" id="IPR030378">
    <property type="entry name" value="G_CP_dom"/>
</dbReference>
<keyword evidence="4" id="KW-0378">Hydrolase</keyword>